<dbReference type="Proteomes" id="UP000760860">
    <property type="component" value="Unassembled WGS sequence"/>
</dbReference>
<evidence type="ECO:0000313" key="4">
    <source>
        <dbReference type="EMBL" id="KAG2982697.1"/>
    </source>
</evidence>
<evidence type="ECO:0000313" key="6">
    <source>
        <dbReference type="EMBL" id="RAW34731.1"/>
    </source>
</evidence>
<dbReference type="Proteomes" id="UP000251314">
    <property type="component" value="Unassembled WGS sequence"/>
</dbReference>
<sequence length="42" mass="4354">MQHVGGSPGVSSVQVATAVDVQDVPQKTMNINVQAVANETVF</sequence>
<gene>
    <name evidence="6" type="ORF">PC110_g8963</name>
    <name evidence="1" type="ORF">PC113_g10574</name>
    <name evidence="2" type="ORF">PC115_g9278</name>
    <name evidence="3" type="ORF">PC117_g10876</name>
    <name evidence="4" type="ORF">PC118_g9832</name>
    <name evidence="5" type="ORF">PC129_g5450</name>
</gene>
<dbReference type="EMBL" id="RCMG01000285">
    <property type="protein sequence ID" value="KAG2857561.1"/>
    <property type="molecule type" value="Genomic_DNA"/>
</dbReference>
<accession>A0A329SDP0</accession>
<evidence type="ECO:0000313" key="1">
    <source>
        <dbReference type="EMBL" id="KAG2857561.1"/>
    </source>
</evidence>
<dbReference type="Proteomes" id="UP000697107">
    <property type="component" value="Unassembled WGS sequence"/>
</dbReference>
<dbReference type="EMBL" id="RCML01000273">
    <property type="protein sequence ID" value="KAG2982697.1"/>
    <property type="molecule type" value="Genomic_DNA"/>
</dbReference>
<dbReference type="EMBL" id="RCMV01000130">
    <property type="protein sequence ID" value="KAG3223886.1"/>
    <property type="molecule type" value="Genomic_DNA"/>
</dbReference>
<dbReference type="VEuPathDB" id="FungiDB:PC110_g8963"/>
<dbReference type="EMBL" id="RCMI01000252">
    <property type="protein sequence ID" value="KAG2922347.1"/>
    <property type="molecule type" value="Genomic_DNA"/>
</dbReference>
<organism evidence="6 7">
    <name type="scientific">Phytophthora cactorum</name>
    <dbReference type="NCBI Taxonomy" id="29920"/>
    <lineage>
        <taxon>Eukaryota</taxon>
        <taxon>Sar</taxon>
        <taxon>Stramenopiles</taxon>
        <taxon>Oomycota</taxon>
        <taxon>Peronosporomycetes</taxon>
        <taxon>Peronosporales</taxon>
        <taxon>Peronosporaceae</taxon>
        <taxon>Phytophthora</taxon>
    </lineage>
</organism>
<proteinExistence type="predicted"/>
<comment type="caution">
    <text evidence="6">The sequence shown here is derived from an EMBL/GenBank/DDBJ whole genome shotgun (WGS) entry which is preliminary data.</text>
</comment>
<evidence type="ECO:0000313" key="5">
    <source>
        <dbReference type="EMBL" id="KAG3223886.1"/>
    </source>
</evidence>
<evidence type="ECO:0000313" key="7">
    <source>
        <dbReference type="Proteomes" id="UP000251314"/>
    </source>
</evidence>
<keyword evidence="7" id="KW-1185">Reference proteome</keyword>
<dbReference type="EMBL" id="MJFZ01000191">
    <property type="protein sequence ID" value="RAW34731.1"/>
    <property type="molecule type" value="Genomic_DNA"/>
</dbReference>
<dbReference type="Proteomes" id="UP000736787">
    <property type="component" value="Unassembled WGS sequence"/>
</dbReference>
<reference evidence="1" key="2">
    <citation type="submission" date="2018-10" db="EMBL/GenBank/DDBJ databases">
        <title>Effector identification in a new, highly contiguous assembly of the strawberry crown rot pathogen Phytophthora cactorum.</title>
        <authorList>
            <person name="Armitage A.D."/>
            <person name="Nellist C.F."/>
            <person name="Bates H."/>
            <person name="Vickerstaff R.J."/>
            <person name="Harrison R.J."/>
        </authorList>
    </citation>
    <scope>NUCLEOTIDE SEQUENCE</scope>
    <source>
        <strain evidence="1">15-7</strain>
        <strain evidence="2">4032</strain>
        <strain evidence="3">4040</strain>
        <strain evidence="4">P415</strain>
        <strain evidence="5">P421</strain>
    </source>
</reference>
<reference evidence="6 7" key="1">
    <citation type="submission" date="2018-01" db="EMBL/GenBank/DDBJ databases">
        <title>Draft genome of the strawberry crown rot pathogen Phytophthora cactorum.</title>
        <authorList>
            <person name="Armitage A.D."/>
            <person name="Lysoe E."/>
            <person name="Nellist C.F."/>
            <person name="Harrison R.J."/>
            <person name="Brurberg M.B."/>
        </authorList>
    </citation>
    <scope>NUCLEOTIDE SEQUENCE [LARGE SCALE GENOMIC DNA]</scope>
    <source>
        <strain evidence="6 7">10300</strain>
    </source>
</reference>
<evidence type="ECO:0000313" key="2">
    <source>
        <dbReference type="EMBL" id="KAG2922347.1"/>
    </source>
</evidence>
<evidence type="ECO:0000313" key="3">
    <source>
        <dbReference type="EMBL" id="KAG2939552.1"/>
    </source>
</evidence>
<dbReference type="AlphaFoldDB" id="A0A329SDP0"/>
<dbReference type="Proteomes" id="UP000774804">
    <property type="component" value="Unassembled WGS sequence"/>
</dbReference>
<dbReference type="Proteomes" id="UP000735874">
    <property type="component" value="Unassembled WGS sequence"/>
</dbReference>
<protein>
    <submittedName>
        <fullName evidence="6">Uncharacterized protein</fullName>
    </submittedName>
</protein>
<dbReference type="EMBL" id="RCMK01000271">
    <property type="protein sequence ID" value="KAG2939552.1"/>
    <property type="molecule type" value="Genomic_DNA"/>
</dbReference>
<name>A0A329SDP0_9STRA</name>